<protein>
    <recommendedName>
        <fullName evidence="4">Outer membrane protein with beta-barrel domain</fullName>
    </recommendedName>
</protein>
<keyword evidence="3" id="KW-1185">Reference proteome</keyword>
<organism evidence="2 3">
    <name type="scientific">Taibaiella chishuiensis</name>
    <dbReference type="NCBI Taxonomy" id="1434707"/>
    <lineage>
        <taxon>Bacteria</taxon>
        <taxon>Pseudomonadati</taxon>
        <taxon>Bacteroidota</taxon>
        <taxon>Chitinophagia</taxon>
        <taxon>Chitinophagales</taxon>
        <taxon>Chitinophagaceae</taxon>
        <taxon>Taibaiella</taxon>
    </lineage>
</organism>
<dbReference type="RefSeq" id="WP_146146645.1">
    <property type="nucleotide sequence ID" value="NZ_PYGD01000001.1"/>
</dbReference>
<dbReference type="AlphaFoldDB" id="A0A2P8DBI0"/>
<evidence type="ECO:0008006" key="4">
    <source>
        <dbReference type="Google" id="ProtNLM"/>
    </source>
</evidence>
<accession>A0A2P8DBI0</accession>
<dbReference type="Proteomes" id="UP000240572">
    <property type="component" value="Unassembled WGS sequence"/>
</dbReference>
<name>A0A2P8DBI0_9BACT</name>
<dbReference type="OrthoDB" id="666428at2"/>
<proteinExistence type="predicted"/>
<sequence length="244" mass="27992">MMRKIALALVCCCLLSTSLLAQNRDFRREREELDRAERAEKRRLKREGYMGRPKVDYGSNILRLSPITAMDIGVGFGLSYERIFGQEQMIGIVIPAALILQDKADGYNPINGTYNNDVRYNAYFYFTPGLKIYPFGQRRVTYAVGPSLMFMYGGGKEWVSDYDSNTGVTTFRESEMTRTRFGMLVNNYVNFQITPAFNLGLELGLGMRYYDKESRTNTFYNYGGSYNNGFDVTGQFSMTLGYRF</sequence>
<feature type="signal peptide" evidence="1">
    <location>
        <begin position="1"/>
        <end position="21"/>
    </location>
</feature>
<feature type="chain" id="PRO_5015169163" description="Outer membrane protein with beta-barrel domain" evidence="1">
    <location>
        <begin position="22"/>
        <end position="244"/>
    </location>
</feature>
<evidence type="ECO:0000256" key="1">
    <source>
        <dbReference type="SAM" id="SignalP"/>
    </source>
</evidence>
<evidence type="ECO:0000313" key="2">
    <source>
        <dbReference type="EMBL" id="PSK94581.1"/>
    </source>
</evidence>
<dbReference type="EMBL" id="PYGD01000001">
    <property type="protein sequence ID" value="PSK94581.1"/>
    <property type="molecule type" value="Genomic_DNA"/>
</dbReference>
<comment type="caution">
    <text evidence="2">The sequence shown here is derived from an EMBL/GenBank/DDBJ whole genome shotgun (WGS) entry which is preliminary data.</text>
</comment>
<keyword evidence="1" id="KW-0732">Signal</keyword>
<gene>
    <name evidence="2" type="ORF">B0I18_101737</name>
</gene>
<evidence type="ECO:0000313" key="3">
    <source>
        <dbReference type="Proteomes" id="UP000240572"/>
    </source>
</evidence>
<reference evidence="2 3" key="1">
    <citation type="submission" date="2018-03" db="EMBL/GenBank/DDBJ databases">
        <title>Genomic Encyclopedia of Type Strains, Phase III (KMG-III): the genomes of soil and plant-associated and newly described type strains.</title>
        <authorList>
            <person name="Whitman W."/>
        </authorList>
    </citation>
    <scope>NUCLEOTIDE SEQUENCE [LARGE SCALE GENOMIC DNA]</scope>
    <source>
        <strain evidence="2 3">CGMCC 1.12700</strain>
    </source>
</reference>